<feature type="signal peptide" evidence="1">
    <location>
        <begin position="1"/>
        <end position="23"/>
    </location>
</feature>
<keyword evidence="3" id="KW-1185">Reference proteome</keyword>
<dbReference type="KEGG" id="salx:SALLE_v1c10780"/>
<protein>
    <recommendedName>
        <fullName evidence="4">Lipoprotein</fullName>
    </recommendedName>
</protein>
<dbReference type="Proteomes" id="UP000254792">
    <property type="component" value="Chromosome"/>
</dbReference>
<accession>A0A345Z569</accession>
<evidence type="ECO:0008006" key="4">
    <source>
        <dbReference type="Google" id="ProtNLM"/>
    </source>
</evidence>
<dbReference type="EMBL" id="CP031376">
    <property type="protein sequence ID" value="AXK51748.1"/>
    <property type="molecule type" value="Genomic_DNA"/>
</dbReference>
<dbReference type="RefSeq" id="WP_115558632.1">
    <property type="nucleotide sequence ID" value="NZ_CP031376.1"/>
</dbReference>
<dbReference type="AlphaFoldDB" id="A0A345Z569"/>
<evidence type="ECO:0000313" key="2">
    <source>
        <dbReference type="EMBL" id="AXK51748.1"/>
    </source>
</evidence>
<organism evidence="2 3">
    <name type="scientific">Spiroplasma alleghenense</name>
    <dbReference type="NCBI Taxonomy" id="216931"/>
    <lineage>
        <taxon>Bacteria</taxon>
        <taxon>Bacillati</taxon>
        <taxon>Mycoplasmatota</taxon>
        <taxon>Mollicutes</taxon>
        <taxon>Entomoplasmatales</taxon>
        <taxon>Spiroplasmataceae</taxon>
        <taxon>Spiroplasma</taxon>
    </lineage>
</organism>
<evidence type="ECO:0000313" key="3">
    <source>
        <dbReference type="Proteomes" id="UP000254792"/>
    </source>
</evidence>
<gene>
    <name evidence="2" type="ORF">SALLE_v1c10780</name>
</gene>
<proteinExistence type="predicted"/>
<dbReference type="OrthoDB" id="387107at2"/>
<name>A0A345Z569_9MOLU</name>
<dbReference type="PROSITE" id="PS51257">
    <property type="entry name" value="PROKAR_LIPOPROTEIN"/>
    <property type="match status" value="1"/>
</dbReference>
<keyword evidence="1" id="KW-0732">Signal</keyword>
<reference evidence="2 3" key="1">
    <citation type="submission" date="2018-07" db="EMBL/GenBank/DDBJ databases">
        <title>Complete genome sequence of Spiroplasma alleghenense PLHS-1 (ATCC 51752).</title>
        <authorList>
            <person name="Chou L."/>
            <person name="Lee T.-Y."/>
            <person name="Tsai Y.-M."/>
            <person name="Kuo C.-H."/>
        </authorList>
    </citation>
    <scope>NUCLEOTIDE SEQUENCE [LARGE SCALE GENOMIC DNA]</scope>
    <source>
        <strain evidence="2 3">PLHS-1</strain>
    </source>
</reference>
<feature type="chain" id="PRO_5016888706" description="Lipoprotein" evidence="1">
    <location>
        <begin position="24"/>
        <end position="595"/>
    </location>
</feature>
<evidence type="ECO:0000256" key="1">
    <source>
        <dbReference type="SAM" id="SignalP"/>
    </source>
</evidence>
<sequence>MKKLLTILATATMVVASPLSVIACGKKMPPVADEFDFAKLINDFIANVTTIFKSDIAQKFDEYKFVMQDVLPTELDLQIIKNAQEEFDNHDGKVYEETKAWISDLIPRDIINKSIKDDVLSNINYNSILIDKNSPLKSGIEVEEVALKVQSSAITFNIKISSAIYLKDESEEKIIEPISTFVDINIFDEEEILQKAQEVNDEFHDLINKKIANQITFLSDSGNTNQNAIDITEDDQIINFLKSEAKSLQTADVKIIDQSMKLKTVQNALVHAGTGVYYNSFMDNNNKEPYNTFISALKGNKEAEKTLLENISGNNGEWLTIEEDETIEELSEATQAIENGAKISLGLNQYALHYNFSISTILEKLKSSSGSQFEVDKEKDANMISVYGYYLNGLKFSLADSEFAFSDGTIFVKQEISNLNTLDYYNDFIKDSWNFQKNFLSISWDDSKPDEYLFNLQAAQNWKKEELAGKLFNYSSFPWAELVKANSKANVHNQRFNFSPIIAARNGTNWITLQTNVYISDDFDIFIWNNNNGKGAGINISTLFTSMFPDLINHPGQPNLDFQRFNRGNPGSFDAENYKEYLSSQTSVLKLKFTN</sequence>